<protein>
    <submittedName>
        <fullName evidence="3">Iron transporter</fullName>
    </submittedName>
</protein>
<name>A0ABD5Y3T8_9EURY</name>
<gene>
    <name evidence="3" type="ORF">ACFQMA_09680</name>
</gene>
<evidence type="ECO:0000313" key="4">
    <source>
        <dbReference type="Proteomes" id="UP001596432"/>
    </source>
</evidence>
<feature type="domain" description="DUF7350" evidence="2">
    <location>
        <begin position="113"/>
        <end position="172"/>
    </location>
</feature>
<dbReference type="Pfam" id="PF24041">
    <property type="entry name" value="DUF7350"/>
    <property type="match status" value="2"/>
</dbReference>
<dbReference type="AlphaFoldDB" id="A0ABD5Y3T8"/>
<dbReference type="EMBL" id="JBHTAS010000001">
    <property type="protein sequence ID" value="MFC7140102.1"/>
    <property type="molecule type" value="Genomic_DNA"/>
</dbReference>
<dbReference type="Proteomes" id="UP001596432">
    <property type="component" value="Unassembled WGS sequence"/>
</dbReference>
<keyword evidence="4" id="KW-1185">Reference proteome</keyword>
<dbReference type="PROSITE" id="PS51257">
    <property type="entry name" value="PROKAR_LIPOPROTEIN"/>
    <property type="match status" value="1"/>
</dbReference>
<accession>A0ABD5Y3T8</accession>
<evidence type="ECO:0000256" key="1">
    <source>
        <dbReference type="SAM" id="MobiDB-lite"/>
    </source>
</evidence>
<dbReference type="RefSeq" id="WP_274325669.1">
    <property type="nucleotide sequence ID" value="NZ_CP118158.1"/>
</dbReference>
<evidence type="ECO:0000313" key="3">
    <source>
        <dbReference type="EMBL" id="MFC7140102.1"/>
    </source>
</evidence>
<feature type="region of interest" description="Disordered" evidence="1">
    <location>
        <begin position="24"/>
        <end position="68"/>
    </location>
</feature>
<feature type="domain" description="DUF7350" evidence="2">
    <location>
        <begin position="253"/>
        <end position="378"/>
    </location>
</feature>
<evidence type="ECO:0000259" key="2">
    <source>
        <dbReference type="Pfam" id="PF24041"/>
    </source>
</evidence>
<dbReference type="InterPro" id="IPR038482">
    <property type="entry name" value="Tp34-type_sf"/>
</dbReference>
<dbReference type="InterPro" id="IPR055774">
    <property type="entry name" value="DUF7350"/>
</dbReference>
<dbReference type="GeneID" id="78820377"/>
<dbReference type="Gene3D" id="2.60.40.2480">
    <property type="entry name" value="Periplasmic metal-binding protein Tp34-type"/>
    <property type="match status" value="1"/>
</dbReference>
<sequence>MNRRSFLHSATGAAALGLAGCLGDGGGTDATDTRATEPSPATASPTDENSQTTSPTASPTATPDGPSGVYVQSFRETMVMPGTKTAGDYRFALLIAVPHRFWTVTLAERSVTPIRDGDDVHLMATVWDPATGTVLPDSNLSVEIARDGELVSQEVIYPMLSQRMGFHYGANFGLEGDGTYTARLSVGGVSARTTGAFADRFGDGETAEIKFEWSKQVREQLKTEQLDAAGKRGALAPMEMGELPQPLAAEPADLPGTVHGTGRSDDAKLVATHLSADAASRFTDGDPYLAISARTPFNRLVLPAMGLSATVARGGETVFEGQLRRTLDPDLGYHYGAAVPEAPQSDDEITVSVDTPPQLARHEGYERAFLQMEPATITA</sequence>
<proteinExistence type="predicted"/>
<feature type="compositionally biased region" description="Low complexity" evidence="1">
    <location>
        <begin position="52"/>
        <end position="63"/>
    </location>
</feature>
<feature type="compositionally biased region" description="Polar residues" evidence="1">
    <location>
        <begin position="39"/>
        <end position="51"/>
    </location>
</feature>
<organism evidence="3 4">
    <name type="scientific">Halosimplex aquaticum</name>
    <dbReference type="NCBI Taxonomy" id="3026162"/>
    <lineage>
        <taxon>Archaea</taxon>
        <taxon>Methanobacteriati</taxon>
        <taxon>Methanobacteriota</taxon>
        <taxon>Stenosarchaea group</taxon>
        <taxon>Halobacteria</taxon>
        <taxon>Halobacteriales</taxon>
        <taxon>Haloarculaceae</taxon>
        <taxon>Halosimplex</taxon>
    </lineage>
</organism>
<reference evidence="3 4" key="1">
    <citation type="journal article" date="2019" name="Int. J. Syst. Evol. Microbiol.">
        <title>The Global Catalogue of Microorganisms (GCM) 10K type strain sequencing project: providing services to taxonomists for standard genome sequencing and annotation.</title>
        <authorList>
            <consortium name="The Broad Institute Genomics Platform"/>
            <consortium name="The Broad Institute Genome Sequencing Center for Infectious Disease"/>
            <person name="Wu L."/>
            <person name="Ma J."/>
        </authorList>
    </citation>
    <scope>NUCLEOTIDE SEQUENCE [LARGE SCALE GENOMIC DNA]</scope>
    <source>
        <strain evidence="3 4">XZYJT29</strain>
    </source>
</reference>
<comment type="caution">
    <text evidence="3">The sequence shown here is derived from an EMBL/GenBank/DDBJ whole genome shotgun (WGS) entry which is preliminary data.</text>
</comment>